<dbReference type="EMBL" id="VFRQ01000002">
    <property type="protein sequence ID" value="TPE45251.1"/>
    <property type="molecule type" value="Genomic_DNA"/>
</dbReference>
<dbReference type="GO" id="GO:0016491">
    <property type="term" value="F:oxidoreductase activity"/>
    <property type="evidence" value="ECO:0007669"/>
    <property type="project" value="InterPro"/>
</dbReference>
<evidence type="ECO:0000259" key="1">
    <source>
        <dbReference type="Pfam" id="PF01323"/>
    </source>
</evidence>
<evidence type="ECO:0000313" key="3">
    <source>
        <dbReference type="Proteomes" id="UP000316727"/>
    </source>
</evidence>
<comment type="caution">
    <text evidence="2">The sequence shown here is derived from an EMBL/GenBank/DDBJ whole genome shotgun (WGS) entry which is preliminary data.</text>
</comment>
<dbReference type="AlphaFoldDB" id="A0A501WDI4"/>
<sequence length="222" mass="25440">MNYRDMKIEKLYYVQDALCGWCYGMSPVIARLYEEHRQDYTFEVLSGGMIRGNNVRPISGMADYIRQVEPRLQEITGVKLTDTYHREVLDKGTYLTNSEPPAVAMAILKEQYPELQVPLAAAIQKLHFEEGKDLNEVEAYMTVVRAFGADEDGFREKFNDSNYLEKARREFELVENWGINGFPAVVCQAGEKLYLVARGYQPYDQLTQTLEQVRQEAAAAGK</sequence>
<dbReference type="InterPro" id="IPR036249">
    <property type="entry name" value="Thioredoxin-like_sf"/>
</dbReference>
<dbReference type="CDD" id="cd03025">
    <property type="entry name" value="DsbA_FrnE_like"/>
    <property type="match status" value="1"/>
</dbReference>
<accession>A0A501WDI4</accession>
<dbReference type="Proteomes" id="UP000316727">
    <property type="component" value="Unassembled WGS sequence"/>
</dbReference>
<dbReference type="Gene3D" id="3.40.30.10">
    <property type="entry name" value="Glutaredoxin"/>
    <property type="match status" value="1"/>
</dbReference>
<protein>
    <submittedName>
        <fullName evidence="2">DsbA family protein</fullName>
    </submittedName>
</protein>
<reference evidence="2 3" key="1">
    <citation type="submission" date="2019-06" db="EMBL/GenBank/DDBJ databases">
        <title>A novel bacterium of genus Pontibacter, isolated from marine sediment.</title>
        <authorList>
            <person name="Huang H."/>
            <person name="Mo K."/>
            <person name="Hu Y."/>
        </authorList>
    </citation>
    <scope>NUCLEOTIDE SEQUENCE [LARGE SCALE GENOMIC DNA]</scope>
    <source>
        <strain evidence="2 3">HB172049</strain>
    </source>
</reference>
<name>A0A501WDI4_9BACT</name>
<keyword evidence="3" id="KW-1185">Reference proteome</keyword>
<dbReference type="InterPro" id="IPR001853">
    <property type="entry name" value="DSBA-like_thioredoxin_dom"/>
</dbReference>
<dbReference type="Gene3D" id="1.10.472.60">
    <property type="entry name" value="putative protein disulfide isomerase domain"/>
    <property type="match status" value="1"/>
</dbReference>
<dbReference type="SUPFAM" id="SSF52833">
    <property type="entry name" value="Thioredoxin-like"/>
    <property type="match status" value="1"/>
</dbReference>
<organism evidence="2 3">
    <name type="scientific">Pontibacter mangrovi</name>
    <dbReference type="NCBI Taxonomy" id="2589816"/>
    <lineage>
        <taxon>Bacteria</taxon>
        <taxon>Pseudomonadati</taxon>
        <taxon>Bacteroidota</taxon>
        <taxon>Cytophagia</taxon>
        <taxon>Cytophagales</taxon>
        <taxon>Hymenobacteraceae</taxon>
        <taxon>Pontibacter</taxon>
    </lineage>
</organism>
<gene>
    <name evidence="2" type="ORF">FJM65_04215</name>
</gene>
<evidence type="ECO:0000313" key="2">
    <source>
        <dbReference type="EMBL" id="TPE45251.1"/>
    </source>
</evidence>
<dbReference type="OrthoDB" id="9813770at2"/>
<proteinExistence type="predicted"/>
<dbReference type="PANTHER" id="PTHR13887">
    <property type="entry name" value="GLUTATHIONE S-TRANSFERASE KAPPA"/>
    <property type="match status" value="1"/>
</dbReference>
<dbReference type="Pfam" id="PF01323">
    <property type="entry name" value="DSBA"/>
    <property type="match status" value="1"/>
</dbReference>
<dbReference type="PANTHER" id="PTHR13887:SF54">
    <property type="entry name" value="DSBA FAMILY PROTEIN"/>
    <property type="match status" value="1"/>
</dbReference>
<feature type="domain" description="DSBA-like thioredoxin" evidence="1">
    <location>
        <begin position="16"/>
        <end position="210"/>
    </location>
</feature>